<dbReference type="GO" id="GO:0003961">
    <property type="term" value="F:O-acetylhomoserine aminocarboxypropyltransferase activity"/>
    <property type="evidence" value="ECO:0007669"/>
    <property type="project" value="TreeGrafter"/>
</dbReference>
<name>A0A485M277_9ZZZZ</name>
<dbReference type="CDD" id="cd00614">
    <property type="entry name" value="CGS_like"/>
    <property type="match status" value="1"/>
</dbReference>
<dbReference type="AlphaFoldDB" id="A0A485M277"/>
<evidence type="ECO:0000256" key="2">
    <source>
        <dbReference type="ARBA" id="ARBA00009077"/>
    </source>
</evidence>
<comment type="similarity">
    <text evidence="2">Belongs to the trans-sulfuration enzymes family.</text>
</comment>
<keyword evidence="5" id="KW-0663">Pyridoxal phosphate</keyword>
<dbReference type="SUPFAM" id="SSF53383">
    <property type="entry name" value="PLP-dependent transferases"/>
    <property type="match status" value="1"/>
</dbReference>
<evidence type="ECO:0000256" key="4">
    <source>
        <dbReference type="ARBA" id="ARBA00022679"/>
    </source>
</evidence>
<dbReference type="InterPro" id="IPR000277">
    <property type="entry name" value="Cys/Met-Metab_PyrdxlP-dep_enz"/>
</dbReference>
<comment type="subunit">
    <text evidence="3">Homotetramer.</text>
</comment>
<dbReference type="PROSITE" id="PS00868">
    <property type="entry name" value="CYS_MET_METAB_PP"/>
    <property type="match status" value="1"/>
</dbReference>
<dbReference type="Pfam" id="PF01053">
    <property type="entry name" value="Cys_Met_Meta_PP"/>
    <property type="match status" value="1"/>
</dbReference>
<protein>
    <submittedName>
        <fullName evidence="6">Bifunctional o-acetylhomoserine/o-acetylserine sulfhydrylase</fullName>
    </submittedName>
</protein>
<dbReference type="FunFam" id="3.90.1150.10:FF:000033">
    <property type="entry name" value="Cystathionine gamma-synthase"/>
    <property type="match status" value="1"/>
</dbReference>
<dbReference type="EMBL" id="CAADRM010000116">
    <property type="protein sequence ID" value="VFU16145.1"/>
    <property type="molecule type" value="Genomic_DNA"/>
</dbReference>
<dbReference type="InterPro" id="IPR015422">
    <property type="entry name" value="PyrdxlP-dep_Trfase_small"/>
</dbReference>
<dbReference type="InterPro" id="IPR006235">
    <property type="entry name" value="OAc-hSer/O-AcSer_sulfhydrylase"/>
</dbReference>
<dbReference type="GO" id="GO:0019346">
    <property type="term" value="P:transsulfuration"/>
    <property type="evidence" value="ECO:0007669"/>
    <property type="project" value="InterPro"/>
</dbReference>
<dbReference type="Gene3D" id="3.90.1150.10">
    <property type="entry name" value="Aspartate Aminotransferase, domain 1"/>
    <property type="match status" value="1"/>
</dbReference>
<proteinExistence type="inferred from homology"/>
<sequence length="424" mass="45597">MPFRFDTIQVHGGHRPDDSSRARAVPIYQSTSFTFRDADHAGALFAGEESGDIYSRISNPTTGVLEERVSLLEGGVGSVAFASGSAAILASILTIAQCGDEIVSSRALYGGTIHLFQSTLKGLGIGVRFVDINDREQLKAALGPKTRAVFTETIGNPMNTVADLETLAGLAHEHGVPLIVDNTATTPYLLRPFEYGADIVVHSLTKFMGGHGVSIGGIVTDSGRFSWEGFDKLSKPDPDLHGLNFTEKFGSQAYIGRLRSVLLRDGGACMSPFNAFTFLLGIETLSLRMQRHCENAMKVASFLDSHEGVDWVNYPGLVHHPDHTIALKYLKNGFGAIISFAPKGGYPAAKQVVDSVRLISHLANIGDAKTLIIHPASTTHQQLSLEQQAASGITPDMIRISVGIEDADDILEDLDRALTRGRSV</sequence>
<dbReference type="InterPro" id="IPR015421">
    <property type="entry name" value="PyrdxlP-dep_Trfase_major"/>
</dbReference>
<evidence type="ECO:0000256" key="1">
    <source>
        <dbReference type="ARBA" id="ARBA00001933"/>
    </source>
</evidence>
<keyword evidence="4" id="KW-0808">Transferase</keyword>
<evidence type="ECO:0000256" key="3">
    <source>
        <dbReference type="ARBA" id="ARBA00011881"/>
    </source>
</evidence>
<dbReference type="Gene3D" id="3.40.640.10">
    <property type="entry name" value="Type I PLP-dependent aspartate aminotransferase-like (Major domain)"/>
    <property type="match status" value="1"/>
</dbReference>
<evidence type="ECO:0000313" key="6">
    <source>
        <dbReference type="EMBL" id="VFU16145.1"/>
    </source>
</evidence>
<dbReference type="FunFam" id="3.40.640.10:FF:000035">
    <property type="entry name" value="O-succinylhomoserine sulfhydrylase"/>
    <property type="match status" value="1"/>
</dbReference>
<dbReference type="GO" id="GO:0005737">
    <property type="term" value="C:cytoplasm"/>
    <property type="evidence" value="ECO:0007669"/>
    <property type="project" value="TreeGrafter"/>
</dbReference>
<dbReference type="GO" id="GO:0071269">
    <property type="term" value="P:L-homocysteine biosynthetic process"/>
    <property type="evidence" value="ECO:0007669"/>
    <property type="project" value="TreeGrafter"/>
</dbReference>
<dbReference type="PIRSF" id="PIRSF001434">
    <property type="entry name" value="CGS"/>
    <property type="match status" value="1"/>
</dbReference>
<accession>A0A485M277</accession>
<dbReference type="PANTHER" id="PTHR43797:SF2">
    <property type="entry name" value="HOMOCYSTEINE_CYSTEINE SYNTHASE"/>
    <property type="match status" value="1"/>
</dbReference>
<dbReference type="InterPro" id="IPR054542">
    <property type="entry name" value="Cys_met_metab_PP"/>
</dbReference>
<dbReference type="GO" id="GO:0004124">
    <property type="term" value="F:cysteine synthase activity"/>
    <property type="evidence" value="ECO:0007669"/>
    <property type="project" value="TreeGrafter"/>
</dbReference>
<reference evidence="6" key="1">
    <citation type="submission" date="2019-03" db="EMBL/GenBank/DDBJ databases">
        <authorList>
            <person name="Hao L."/>
        </authorList>
    </citation>
    <scope>NUCLEOTIDE SEQUENCE</scope>
</reference>
<gene>
    <name evidence="6" type="ORF">SCFA_510015</name>
</gene>
<dbReference type="GO" id="GO:0006535">
    <property type="term" value="P:cysteine biosynthetic process from serine"/>
    <property type="evidence" value="ECO:0007669"/>
    <property type="project" value="TreeGrafter"/>
</dbReference>
<evidence type="ECO:0000256" key="5">
    <source>
        <dbReference type="ARBA" id="ARBA00022898"/>
    </source>
</evidence>
<dbReference type="InterPro" id="IPR015424">
    <property type="entry name" value="PyrdxlP-dep_Trfase"/>
</dbReference>
<dbReference type="GO" id="GO:0030170">
    <property type="term" value="F:pyridoxal phosphate binding"/>
    <property type="evidence" value="ECO:0007669"/>
    <property type="project" value="InterPro"/>
</dbReference>
<organism evidence="6">
    <name type="scientific">anaerobic digester metagenome</name>
    <dbReference type="NCBI Taxonomy" id="1263854"/>
    <lineage>
        <taxon>unclassified sequences</taxon>
        <taxon>metagenomes</taxon>
        <taxon>ecological metagenomes</taxon>
    </lineage>
</organism>
<dbReference type="NCBIfam" id="TIGR01326">
    <property type="entry name" value="OAH_OAS_sulfhy"/>
    <property type="match status" value="1"/>
</dbReference>
<dbReference type="PANTHER" id="PTHR43797">
    <property type="entry name" value="HOMOCYSTEINE/CYSTEINE SYNTHASE"/>
    <property type="match status" value="1"/>
</dbReference>
<comment type="cofactor">
    <cofactor evidence="1">
        <name>pyridoxal 5'-phosphate</name>
        <dbReference type="ChEBI" id="CHEBI:597326"/>
    </cofactor>
</comment>